<sequence>MKKLIKTLVGYLFLYCGDSLTNRSTDRRLPKSHAFDHTLNQASVYVPTDRRSWLQTVIYTSGGILANTLMATPASATDPRTALIKPIADARKVLQNLLDKWETSVVDCTYADVPRDLLEQKNKELLLEKASTYALFDKSVSVITCKTSNKKIRDYLGRTGVGPLVGLDKNLRKAIELLDDPDRLDEFIQASENLQQALSKADSLSYTAGVADFTAVNNFDKDNVNRVLESNNQLAETKRAIADAVKYLDQILSILEV</sequence>
<evidence type="ECO:0000313" key="1">
    <source>
        <dbReference type="EMBL" id="GAX14310.1"/>
    </source>
</evidence>
<keyword evidence="2" id="KW-1185">Reference proteome</keyword>
<dbReference type="OrthoDB" id="44258at2759"/>
<dbReference type="EMBL" id="BDSP01000078">
    <property type="protein sequence ID" value="GAX14310.1"/>
    <property type="molecule type" value="Genomic_DNA"/>
</dbReference>
<dbReference type="AlphaFoldDB" id="A0A1Z5JJW5"/>
<dbReference type="Proteomes" id="UP000198406">
    <property type="component" value="Unassembled WGS sequence"/>
</dbReference>
<proteinExistence type="predicted"/>
<protein>
    <submittedName>
        <fullName evidence="1">Uncharacterized protein</fullName>
    </submittedName>
</protein>
<comment type="caution">
    <text evidence="1">The sequence shown here is derived from an EMBL/GenBank/DDBJ whole genome shotgun (WGS) entry which is preliminary data.</text>
</comment>
<accession>A0A1Z5JJW5</accession>
<reference evidence="1 2" key="1">
    <citation type="journal article" date="2015" name="Plant Cell">
        <title>Oil accumulation by the oleaginous diatom Fistulifera solaris as revealed by the genome and transcriptome.</title>
        <authorList>
            <person name="Tanaka T."/>
            <person name="Maeda Y."/>
            <person name="Veluchamy A."/>
            <person name="Tanaka M."/>
            <person name="Abida H."/>
            <person name="Marechal E."/>
            <person name="Bowler C."/>
            <person name="Muto M."/>
            <person name="Sunaga Y."/>
            <person name="Tanaka M."/>
            <person name="Yoshino T."/>
            <person name="Taniguchi T."/>
            <person name="Fukuda Y."/>
            <person name="Nemoto M."/>
            <person name="Matsumoto M."/>
            <person name="Wong P.S."/>
            <person name="Aburatani S."/>
            <person name="Fujibuchi W."/>
        </authorList>
    </citation>
    <scope>NUCLEOTIDE SEQUENCE [LARGE SCALE GENOMIC DNA]</scope>
    <source>
        <strain evidence="1 2">JPCC DA0580</strain>
    </source>
</reference>
<gene>
    <name evidence="1" type="ORF">FisN_1Hu508</name>
</gene>
<evidence type="ECO:0000313" key="2">
    <source>
        <dbReference type="Proteomes" id="UP000198406"/>
    </source>
</evidence>
<organism evidence="1 2">
    <name type="scientific">Fistulifera solaris</name>
    <name type="common">Oleaginous diatom</name>
    <dbReference type="NCBI Taxonomy" id="1519565"/>
    <lineage>
        <taxon>Eukaryota</taxon>
        <taxon>Sar</taxon>
        <taxon>Stramenopiles</taxon>
        <taxon>Ochrophyta</taxon>
        <taxon>Bacillariophyta</taxon>
        <taxon>Bacillariophyceae</taxon>
        <taxon>Bacillariophycidae</taxon>
        <taxon>Naviculales</taxon>
        <taxon>Naviculaceae</taxon>
        <taxon>Fistulifera</taxon>
    </lineage>
</organism>
<name>A0A1Z5JJW5_FISSO</name>
<dbReference type="InParanoid" id="A0A1Z5JJW5"/>